<evidence type="ECO:0000259" key="1">
    <source>
        <dbReference type="SMART" id="SM00471"/>
    </source>
</evidence>
<name>A0A410PTD0_9FIRM</name>
<dbReference type="SUPFAM" id="SSF109604">
    <property type="entry name" value="HD-domain/PDEase-like"/>
    <property type="match status" value="1"/>
</dbReference>
<dbReference type="CDD" id="cd00077">
    <property type="entry name" value="HDc"/>
    <property type="match status" value="1"/>
</dbReference>
<reference evidence="2 3" key="1">
    <citation type="submission" date="2019-01" db="EMBL/GenBank/DDBJ databases">
        <title>Draft genomes of a novel of Aminipila strains.</title>
        <authorList>
            <person name="Ma S."/>
        </authorList>
    </citation>
    <scope>NUCLEOTIDE SEQUENCE [LARGE SCALE GENOMIC DNA]</scope>
    <source>
        <strain evidence="3">JN-39</strain>
    </source>
</reference>
<evidence type="ECO:0000313" key="3">
    <source>
        <dbReference type="Proteomes" id="UP000287601"/>
    </source>
</evidence>
<evidence type="ECO:0000313" key="2">
    <source>
        <dbReference type="EMBL" id="QAT42150.1"/>
    </source>
</evidence>
<organism evidence="2 3">
    <name type="scientific">Aminipila luticellarii</name>
    <dbReference type="NCBI Taxonomy" id="2507160"/>
    <lineage>
        <taxon>Bacteria</taxon>
        <taxon>Bacillati</taxon>
        <taxon>Bacillota</taxon>
        <taxon>Clostridia</taxon>
        <taxon>Peptostreptococcales</taxon>
        <taxon>Anaerovoracaceae</taxon>
        <taxon>Aminipila</taxon>
    </lineage>
</organism>
<sequence length="227" mass="25672">MNKKQITYEEIKNNVEISTYIKKGNDLLGAIGFTEHGFAHAGKVAERAAEILTALDYDERTIELAKIAGYIHDIGNCINRNDHAQSGAIMAFRILDRMQFDTEELADIIGAVGNHDEGTGEAFSPISAALILADKSDVRRSRVRYKNRNEEKLSEDIHDRVNYAVHHTHLTVDTEQKSILLELEIDTEISAVMEYFEIFLTRMIMCRNAAKFLGLSFELSINNIRLL</sequence>
<dbReference type="Pfam" id="PF01966">
    <property type="entry name" value="HD"/>
    <property type="match status" value="1"/>
</dbReference>
<proteinExistence type="predicted"/>
<dbReference type="SMART" id="SM00471">
    <property type="entry name" value="HDc"/>
    <property type="match status" value="1"/>
</dbReference>
<dbReference type="InterPro" id="IPR039967">
    <property type="entry name" value="MJ1020-like"/>
</dbReference>
<dbReference type="Gene3D" id="1.10.3210.10">
    <property type="entry name" value="Hypothetical protein af1432"/>
    <property type="match status" value="1"/>
</dbReference>
<dbReference type="PANTHER" id="PTHR40517:SF1">
    <property type="entry name" value="METAL-DEPENDENT PHOSPHOHYDROLASE, HD SUPERFAMILY-RELATED"/>
    <property type="match status" value="1"/>
</dbReference>
<gene>
    <name evidence="2" type="ORF">EQM06_02275</name>
</gene>
<keyword evidence="3" id="KW-1185">Reference proteome</keyword>
<dbReference type="InterPro" id="IPR003607">
    <property type="entry name" value="HD/PDEase_dom"/>
</dbReference>
<dbReference type="Proteomes" id="UP000287601">
    <property type="component" value="Chromosome"/>
</dbReference>
<dbReference type="OrthoDB" id="247014at2"/>
<dbReference type="EMBL" id="CP035281">
    <property type="protein sequence ID" value="QAT42150.1"/>
    <property type="molecule type" value="Genomic_DNA"/>
</dbReference>
<dbReference type="PANTHER" id="PTHR40517">
    <property type="entry name" value="METAL-DEPENDENT PHOSPHOHYDROLASE, HD SUPERFAMILY-RELATED"/>
    <property type="match status" value="1"/>
</dbReference>
<accession>A0A410PTD0</accession>
<dbReference type="KEGG" id="amij:EQM06_02275"/>
<dbReference type="InterPro" id="IPR006674">
    <property type="entry name" value="HD_domain"/>
</dbReference>
<dbReference type="AlphaFoldDB" id="A0A410PTD0"/>
<protein>
    <submittedName>
        <fullName evidence="2">HD domain-containing protein</fullName>
    </submittedName>
</protein>
<dbReference type="RefSeq" id="WP_128744804.1">
    <property type="nucleotide sequence ID" value="NZ_CP035281.1"/>
</dbReference>
<feature type="domain" description="HD/PDEase" evidence="1">
    <location>
        <begin position="33"/>
        <end position="148"/>
    </location>
</feature>